<evidence type="ECO:0000256" key="3">
    <source>
        <dbReference type="ARBA" id="ARBA00022692"/>
    </source>
</evidence>
<feature type="transmembrane region" description="Helical" evidence="7">
    <location>
        <begin position="289"/>
        <end position="312"/>
    </location>
</feature>
<comment type="subcellular location">
    <subcellularLocation>
        <location evidence="1">Membrane</location>
        <topology evidence="1">Multi-pass membrane protein</topology>
    </subcellularLocation>
</comment>
<dbReference type="InterPro" id="IPR036259">
    <property type="entry name" value="MFS_trans_sf"/>
</dbReference>
<proteinExistence type="predicted"/>
<protein>
    <submittedName>
        <fullName evidence="8">Transporter</fullName>
    </submittedName>
</protein>
<evidence type="ECO:0000256" key="2">
    <source>
        <dbReference type="ARBA" id="ARBA00022448"/>
    </source>
</evidence>
<dbReference type="STRING" id="1206466.K0KP95"/>
<dbReference type="Pfam" id="PF07690">
    <property type="entry name" value="MFS_1"/>
    <property type="match status" value="1"/>
</dbReference>
<dbReference type="Gene3D" id="1.20.1250.20">
    <property type="entry name" value="MFS general substrate transporter like domains"/>
    <property type="match status" value="1"/>
</dbReference>
<keyword evidence="3 7" id="KW-0812">Transmembrane</keyword>
<evidence type="ECO:0000256" key="5">
    <source>
        <dbReference type="ARBA" id="ARBA00023136"/>
    </source>
</evidence>
<feature type="transmembrane region" description="Helical" evidence="7">
    <location>
        <begin position="372"/>
        <end position="394"/>
    </location>
</feature>
<feature type="compositionally biased region" description="Polar residues" evidence="6">
    <location>
        <begin position="10"/>
        <end position="21"/>
    </location>
</feature>
<feature type="transmembrane region" description="Helical" evidence="7">
    <location>
        <begin position="226"/>
        <end position="246"/>
    </location>
</feature>
<gene>
    <name evidence="8" type="ORF">BN7_2756</name>
</gene>
<dbReference type="PANTHER" id="PTHR43791">
    <property type="entry name" value="PERMEASE-RELATED"/>
    <property type="match status" value="1"/>
</dbReference>
<dbReference type="SUPFAM" id="SSF103473">
    <property type="entry name" value="MFS general substrate transporter"/>
    <property type="match status" value="1"/>
</dbReference>
<evidence type="ECO:0000313" key="9">
    <source>
        <dbReference type="Proteomes" id="UP000009328"/>
    </source>
</evidence>
<organism evidence="8 9">
    <name type="scientific">Wickerhamomyces ciferrii (strain ATCC 14091 / BCRC 22168 / CBS 111 / JCM 3599 / NBRC 0793 / NRRL Y-1031 F-60-10)</name>
    <name type="common">Yeast</name>
    <name type="synonym">Pichia ciferrii</name>
    <dbReference type="NCBI Taxonomy" id="1206466"/>
    <lineage>
        <taxon>Eukaryota</taxon>
        <taxon>Fungi</taxon>
        <taxon>Dikarya</taxon>
        <taxon>Ascomycota</taxon>
        <taxon>Saccharomycotina</taxon>
        <taxon>Saccharomycetes</taxon>
        <taxon>Phaffomycetales</taxon>
        <taxon>Wickerhamomycetaceae</taxon>
        <taxon>Wickerhamomyces</taxon>
    </lineage>
</organism>
<accession>K0KP95</accession>
<feature type="transmembrane region" description="Helical" evidence="7">
    <location>
        <begin position="535"/>
        <end position="554"/>
    </location>
</feature>
<feature type="transmembrane region" description="Helical" evidence="7">
    <location>
        <begin position="467"/>
        <end position="486"/>
    </location>
</feature>
<dbReference type="eggNOG" id="KOG2533">
    <property type="taxonomic scope" value="Eukaryota"/>
</dbReference>
<evidence type="ECO:0000256" key="6">
    <source>
        <dbReference type="SAM" id="MobiDB-lite"/>
    </source>
</evidence>
<evidence type="ECO:0000256" key="7">
    <source>
        <dbReference type="SAM" id="Phobius"/>
    </source>
</evidence>
<dbReference type="GO" id="GO:0022857">
    <property type="term" value="F:transmembrane transporter activity"/>
    <property type="evidence" value="ECO:0007669"/>
    <property type="project" value="InterPro"/>
</dbReference>
<feature type="transmembrane region" description="Helical" evidence="7">
    <location>
        <begin position="88"/>
        <end position="105"/>
    </location>
</feature>
<evidence type="ECO:0000313" key="8">
    <source>
        <dbReference type="EMBL" id="CCH43209.1"/>
    </source>
</evidence>
<feature type="transmembrane region" description="Helical" evidence="7">
    <location>
        <begin position="436"/>
        <end position="455"/>
    </location>
</feature>
<evidence type="ECO:0000256" key="4">
    <source>
        <dbReference type="ARBA" id="ARBA00022989"/>
    </source>
</evidence>
<feature type="transmembrane region" description="Helical" evidence="7">
    <location>
        <begin position="252"/>
        <end position="277"/>
    </location>
</feature>
<dbReference type="InParanoid" id="K0KP95"/>
<reference evidence="8 9" key="1">
    <citation type="journal article" date="2012" name="Eukaryot. Cell">
        <title>Draft genome sequence of Wickerhamomyces ciferrii NRRL Y-1031 F-60-10.</title>
        <authorList>
            <person name="Schneider J."/>
            <person name="Andrea H."/>
            <person name="Blom J."/>
            <person name="Jaenicke S."/>
            <person name="Ruckert C."/>
            <person name="Schorsch C."/>
            <person name="Szczepanowski R."/>
            <person name="Farwick M."/>
            <person name="Goesmann A."/>
            <person name="Puhler A."/>
            <person name="Schaffer S."/>
            <person name="Tauch A."/>
            <person name="Kohler T."/>
            <person name="Brinkrolf K."/>
        </authorList>
    </citation>
    <scope>NUCLEOTIDE SEQUENCE [LARGE SCALE GENOMIC DNA]</scope>
    <source>
        <strain evidence="9">ATCC 14091 / BCRC 22168 / CBS 111 / JCM 3599 / NBRC 0793 / NRRL Y-1031 F-60-10</strain>
    </source>
</reference>
<dbReference type="HOGENOM" id="CLU_001265_2_2_1"/>
<keyword evidence="4 7" id="KW-1133">Transmembrane helix</keyword>
<dbReference type="Proteomes" id="UP000009328">
    <property type="component" value="Unassembled WGS sequence"/>
</dbReference>
<name>K0KP95_WICCF</name>
<evidence type="ECO:0000256" key="1">
    <source>
        <dbReference type="ARBA" id="ARBA00004141"/>
    </source>
</evidence>
<feature type="transmembrane region" description="Helical" evidence="7">
    <location>
        <begin position="195"/>
        <end position="214"/>
    </location>
</feature>
<dbReference type="PANTHER" id="PTHR43791:SF29">
    <property type="entry name" value="MAJOR FACILITATOR SUPERFAMILY (MFS) PROFILE DOMAIN-CONTAINING PROTEIN"/>
    <property type="match status" value="1"/>
</dbReference>
<dbReference type="InterPro" id="IPR011701">
    <property type="entry name" value="MFS"/>
</dbReference>
<comment type="caution">
    <text evidence="8">The sequence shown here is derived from an EMBL/GenBank/DDBJ whole genome shotgun (WGS) entry which is preliminary data.</text>
</comment>
<dbReference type="EMBL" id="CAIF01000070">
    <property type="protein sequence ID" value="CCH43209.1"/>
    <property type="molecule type" value="Genomic_DNA"/>
</dbReference>
<keyword evidence="9" id="KW-1185">Reference proteome</keyword>
<keyword evidence="2" id="KW-0813">Transport</keyword>
<feature type="transmembrane region" description="Helical" evidence="7">
    <location>
        <begin position="498"/>
        <end position="515"/>
    </location>
</feature>
<dbReference type="AlphaFoldDB" id="K0KP95"/>
<keyword evidence="5 7" id="KW-0472">Membrane</keyword>
<dbReference type="GO" id="GO:0016020">
    <property type="term" value="C:membrane"/>
    <property type="evidence" value="ECO:0007669"/>
    <property type="project" value="UniProtKB-SubCell"/>
</dbReference>
<sequence length="592" mass="67682">MSGVLRDYQDVSTTNSAPTAYSNHKEQALDDNFIQNNPKSKCPNPFLDSKQGEYWLQRYSSSKYENIIYYDPTLKWTAKEEKKLLNKLNLTIMVVLSFMWLGFFINKSNFQDAVRAGMPYDIDMNIYVYNGSTSISNFKPERSTTRGSSYLSSAYVGEALTVSSDTTTVEYIERATQIIFAIPSVLVAKKIGPDIWLPILLCVYCALGCWQAAFNQTSVAMGIKGAMGAVGAGFIPSTVLYLSYFFTADQLAMRLACLWIFRTLAEIITGYLIYACIRIEYAPKYVMDGWRFAFMIEGVVTFVGALICSFFLPRCLSKKQKWQPEILTEREKEIQINSILRDDPSKGVTNNTSIGGAKEVVKSLLDFDLYPLYAIGLVALIPYSCYEVYLLFVIKQWIFFHQSIAQYSLRTIWRIILIIFITPVTKISEVLNERSLVCLVFFGIWQIPLTAVMTWWEKSISDYWGSYPVVILALGAPNIIAILQSWVSRNSGSNTKRAISSALFMMFFDAGYMISKNVYKFHQLPRLREGSLYNFIIILILCVLLVATKGYYIIRNKMKLRNWENLNESDQDNYLAKNGWLGNRTSFFQYSH</sequence>
<feature type="region of interest" description="Disordered" evidence="6">
    <location>
        <begin position="1"/>
        <end position="21"/>
    </location>
</feature>